<dbReference type="PROSITE" id="PS51273">
    <property type="entry name" value="GATASE_TYPE_1"/>
    <property type="match status" value="1"/>
</dbReference>
<dbReference type="FunFam" id="3.50.30.20:FF:000001">
    <property type="entry name" value="Carbamoyl-phosphate synthase small chain"/>
    <property type="match status" value="1"/>
</dbReference>
<dbReference type="EC" id="6.3.5.5" evidence="3"/>
<evidence type="ECO:0000256" key="7">
    <source>
        <dbReference type="ARBA" id="ARBA00022840"/>
    </source>
</evidence>
<keyword evidence="9" id="KW-0665">Pyrimidine biosynthesis</keyword>
<evidence type="ECO:0000256" key="2">
    <source>
        <dbReference type="ARBA" id="ARBA00005077"/>
    </source>
</evidence>
<dbReference type="InterPro" id="IPR029062">
    <property type="entry name" value="Class_I_gatase-like"/>
</dbReference>
<keyword evidence="4" id="KW-0055">Arginine biosynthesis</keyword>
<protein>
    <recommendedName>
        <fullName evidence="3">carbamoyl-phosphate synthase (glutamine-hydrolyzing)</fullName>
        <ecNumber evidence="3">6.3.5.5</ecNumber>
    </recommendedName>
</protein>
<comment type="pathway">
    <text evidence="2">Amino-acid biosynthesis; L-arginine biosynthesis; carbamoyl phosphate from bicarbonate: step 1/1.</text>
</comment>
<keyword evidence="5" id="KW-0436">Ligase</keyword>
<dbReference type="InterPro" id="IPR036480">
    <property type="entry name" value="CarbP_synth_ssu_N_sf"/>
</dbReference>
<keyword evidence="4" id="KW-0028">Amino-acid biosynthesis</keyword>
<dbReference type="Pfam" id="PF00117">
    <property type="entry name" value="GATase"/>
    <property type="match status" value="1"/>
</dbReference>
<comment type="pathway">
    <text evidence="1">Pyrimidine metabolism; UMP biosynthesis via de novo pathway; (S)-dihydroorotate from bicarbonate: step 1/3.</text>
</comment>
<dbReference type="SUPFAM" id="SSF52317">
    <property type="entry name" value="Class I glutamine amidotransferase-like"/>
    <property type="match status" value="1"/>
</dbReference>
<dbReference type="PANTHER" id="PTHR11405">
    <property type="entry name" value="CARBAMOYLTRANSFERASE FAMILY MEMBER"/>
    <property type="match status" value="1"/>
</dbReference>
<keyword evidence="8" id="KW-0315">Glutamine amidotransferase</keyword>
<dbReference type="Proteomes" id="UP000315295">
    <property type="component" value="Unassembled WGS sequence"/>
</dbReference>
<organism evidence="12 13">
    <name type="scientific">Malus baccata</name>
    <name type="common">Siberian crab apple</name>
    <name type="synonym">Pyrus baccata</name>
    <dbReference type="NCBI Taxonomy" id="106549"/>
    <lineage>
        <taxon>Eukaryota</taxon>
        <taxon>Viridiplantae</taxon>
        <taxon>Streptophyta</taxon>
        <taxon>Embryophyta</taxon>
        <taxon>Tracheophyta</taxon>
        <taxon>Spermatophyta</taxon>
        <taxon>Magnoliopsida</taxon>
        <taxon>eudicotyledons</taxon>
        <taxon>Gunneridae</taxon>
        <taxon>Pentapetalae</taxon>
        <taxon>rosids</taxon>
        <taxon>fabids</taxon>
        <taxon>Rosales</taxon>
        <taxon>Rosaceae</taxon>
        <taxon>Amygdaloideae</taxon>
        <taxon>Maleae</taxon>
        <taxon>Malus</taxon>
    </lineage>
</organism>
<keyword evidence="13" id="KW-1185">Reference proteome</keyword>
<comment type="caution">
    <text evidence="12">The sequence shown here is derived from an EMBL/GenBank/DDBJ whole genome shotgun (WGS) entry which is preliminary data.</text>
</comment>
<name>A0A540LSL0_MALBA</name>
<dbReference type="EMBL" id="VIEB01000484">
    <property type="protein sequence ID" value="TQD89252.1"/>
    <property type="molecule type" value="Genomic_DNA"/>
</dbReference>
<evidence type="ECO:0000256" key="9">
    <source>
        <dbReference type="ARBA" id="ARBA00022975"/>
    </source>
</evidence>
<dbReference type="InterPro" id="IPR017926">
    <property type="entry name" value="GATASE"/>
</dbReference>
<dbReference type="Gene3D" id="3.40.50.880">
    <property type="match status" value="1"/>
</dbReference>
<dbReference type="GO" id="GO:0004088">
    <property type="term" value="F:carbamoyl-phosphate synthase (glutamine-hydrolyzing) activity"/>
    <property type="evidence" value="ECO:0007669"/>
    <property type="project" value="UniProtKB-EC"/>
</dbReference>
<comment type="catalytic activity">
    <reaction evidence="10">
        <text>L-glutamine + H2O = L-glutamate + NH4(+)</text>
        <dbReference type="Rhea" id="RHEA:15889"/>
        <dbReference type="ChEBI" id="CHEBI:15377"/>
        <dbReference type="ChEBI" id="CHEBI:28938"/>
        <dbReference type="ChEBI" id="CHEBI:29985"/>
        <dbReference type="ChEBI" id="CHEBI:58359"/>
    </reaction>
</comment>
<dbReference type="GO" id="GO:0006526">
    <property type="term" value="P:L-arginine biosynthetic process"/>
    <property type="evidence" value="ECO:0007669"/>
    <property type="project" value="TreeGrafter"/>
</dbReference>
<evidence type="ECO:0000313" key="12">
    <source>
        <dbReference type="EMBL" id="TQD89252.1"/>
    </source>
</evidence>
<dbReference type="AlphaFoldDB" id="A0A540LSL0"/>
<dbReference type="Gene3D" id="3.50.30.20">
    <property type="entry name" value="Carbamoyl-phosphate synthase small subunit, N-terminal domain"/>
    <property type="match status" value="1"/>
</dbReference>
<evidence type="ECO:0000256" key="3">
    <source>
        <dbReference type="ARBA" id="ARBA00012738"/>
    </source>
</evidence>
<proteinExistence type="predicted"/>
<gene>
    <name evidence="12" type="ORF">C1H46_025192</name>
</gene>
<dbReference type="GO" id="GO:0006221">
    <property type="term" value="P:pyrimidine nucleotide biosynthetic process"/>
    <property type="evidence" value="ECO:0007669"/>
    <property type="project" value="UniProtKB-KW"/>
</dbReference>
<dbReference type="Pfam" id="PF00988">
    <property type="entry name" value="CPSase_sm_chain"/>
    <property type="match status" value="1"/>
</dbReference>
<evidence type="ECO:0000259" key="11">
    <source>
        <dbReference type="SMART" id="SM01097"/>
    </source>
</evidence>
<evidence type="ECO:0000256" key="1">
    <source>
        <dbReference type="ARBA" id="ARBA00004812"/>
    </source>
</evidence>
<dbReference type="InterPro" id="IPR002474">
    <property type="entry name" value="CarbamoylP_synth_ssu_N"/>
</dbReference>
<evidence type="ECO:0000256" key="5">
    <source>
        <dbReference type="ARBA" id="ARBA00022598"/>
    </source>
</evidence>
<dbReference type="SUPFAM" id="SSF52021">
    <property type="entry name" value="Carbamoyl phosphate synthetase, small subunit N-terminal domain"/>
    <property type="match status" value="1"/>
</dbReference>
<evidence type="ECO:0000256" key="4">
    <source>
        <dbReference type="ARBA" id="ARBA00022571"/>
    </source>
</evidence>
<reference evidence="12 13" key="1">
    <citation type="journal article" date="2019" name="G3 (Bethesda)">
        <title>Sequencing of a Wild Apple (Malus baccata) Genome Unravels the Differences Between Cultivated and Wild Apple Species Regarding Disease Resistance and Cold Tolerance.</title>
        <authorList>
            <person name="Chen X."/>
        </authorList>
    </citation>
    <scope>NUCLEOTIDE SEQUENCE [LARGE SCALE GENOMIC DNA]</scope>
    <source>
        <strain evidence="13">cv. Shandingzi</strain>
        <tissue evidence="12">Leaves</tissue>
    </source>
</reference>
<dbReference type="SMART" id="SM01097">
    <property type="entry name" value="CPSase_sm_chain"/>
    <property type="match status" value="1"/>
</dbReference>
<evidence type="ECO:0000256" key="8">
    <source>
        <dbReference type="ARBA" id="ARBA00022962"/>
    </source>
</evidence>
<keyword evidence="6" id="KW-0547">Nucleotide-binding</keyword>
<keyword evidence="7" id="KW-0067">ATP-binding</keyword>
<evidence type="ECO:0000313" key="13">
    <source>
        <dbReference type="Proteomes" id="UP000315295"/>
    </source>
</evidence>
<dbReference type="GO" id="GO:0005951">
    <property type="term" value="C:carbamoyl-phosphate synthase complex"/>
    <property type="evidence" value="ECO:0007669"/>
    <property type="project" value="TreeGrafter"/>
</dbReference>
<dbReference type="STRING" id="106549.A0A540LSL0"/>
<evidence type="ECO:0000256" key="6">
    <source>
        <dbReference type="ARBA" id="ARBA00022741"/>
    </source>
</evidence>
<accession>A0A540LSL0</accession>
<feature type="domain" description="Carbamoyl-phosphate synthase small subunit N-terminal" evidence="11">
    <location>
        <begin position="53"/>
        <end position="181"/>
    </location>
</feature>
<dbReference type="GO" id="GO:0005524">
    <property type="term" value="F:ATP binding"/>
    <property type="evidence" value="ECO:0007669"/>
    <property type="project" value="UniProtKB-KW"/>
</dbReference>
<evidence type="ECO:0000256" key="10">
    <source>
        <dbReference type="ARBA" id="ARBA00049285"/>
    </source>
</evidence>
<dbReference type="PANTHER" id="PTHR11405:SF4">
    <property type="entry name" value="CARBAMOYL-PHOSPHATE SYNTHASE ARGININE-SPECIFIC SMALL CHAIN"/>
    <property type="match status" value="1"/>
</dbReference>
<sequence>MATIAVNLALINPSTLSVPKSPNPSNLRVFTLRRSSAASNSVPGLAETPWKTSDARLVLEDGSIWRAKSFGASGTQVGEVVFNTSLTGYQEIITDPSYAGQFVLMTNPHIGNTGVNFDDEESKQCFLGGLVIRIFNTSNWRCAETLGDYLAERNIMGVYDVDTRAITCRLRQDGSLIGVLSTEESKADEELLEMSHSWDIVGVDLISGVTCKAPYEWVDKTNSEWEFNYKGRDGEAFHVVKLLKCHHGGNHPIRNLRTGHVEISAQNHNYAVDPASLPEGVEVTRVNLNDGSCVGLAYPAKNIMSLQYHPEASPGPRDSDYAFTEFVELMKRVKVNA</sequence>